<reference evidence="1" key="1">
    <citation type="journal article" date="2015" name="Nature">
        <title>Complex archaea that bridge the gap between prokaryotes and eukaryotes.</title>
        <authorList>
            <person name="Spang A."/>
            <person name="Saw J.H."/>
            <person name="Jorgensen S.L."/>
            <person name="Zaremba-Niedzwiedzka K."/>
            <person name="Martijn J."/>
            <person name="Lind A.E."/>
            <person name="van Eijk R."/>
            <person name="Schleper C."/>
            <person name="Guy L."/>
            <person name="Ettema T.J."/>
        </authorList>
    </citation>
    <scope>NUCLEOTIDE SEQUENCE</scope>
</reference>
<dbReference type="EMBL" id="LAZR01016861">
    <property type="protein sequence ID" value="KKM02701.1"/>
    <property type="molecule type" value="Genomic_DNA"/>
</dbReference>
<evidence type="ECO:0000313" key="1">
    <source>
        <dbReference type="EMBL" id="KKM02701.1"/>
    </source>
</evidence>
<gene>
    <name evidence="1" type="ORF">LCGC14_1781770</name>
</gene>
<comment type="caution">
    <text evidence="1">The sequence shown here is derived from an EMBL/GenBank/DDBJ whole genome shotgun (WGS) entry which is preliminary data.</text>
</comment>
<dbReference type="AlphaFoldDB" id="A0A0F9JA40"/>
<organism evidence="1">
    <name type="scientific">marine sediment metagenome</name>
    <dbReference type="NCBI Taxonomy" id="412755"/>
    <lineage>
        <taxon>unclassified sequences</taxon>
        <taxon>metagenomes</taxon>
        <taxon>ecological metagenomes</taxon>
    </lineage>
</organism>
<sequence length="66" mass="8197">MTQVNNFIKKYNDLNFTDLHTLFDDLRNDIYYEKEGDLEELEAVRQLMVEWKRLEIFFLIIIRRNL</sequence>
<name>A0A0F9JA40_9ZZZZ</name>
<accession>A0A0F9JA40</accession>
<protein>
    <submittedName>
        <fullName evidence="1">Uncharacterized protein</fullName>
    </submittedName>
</protein>
<proteinExistence type="predicted"/>